<keyword evidence="3" id="KW-1185">Reference proteome</keyword>
<evidence type="ECO:0000313" key="2">
    <source>
        <dbReference type="EMBL" id="CAH2403110.1"/>
    </source>
</evidence>
<accession>A0ABN8JYL2</accession>
<gene>
    <name evidence="2" type="ORF">MES5069_360160</name>
</gene>
<proteinExistence type="predicted"/>
<comment type="caution">
    <text evidence="2">The sequence shown here is derived from an EMBL/GenBank/DDBJ whole genome shotgun (WGS) entry which is preliminary data.</text>
</comment>
<evidence type="ECO:0000256" key="1">
    <source>
        <dbReference type="SAM" id="MobiDB-lite"/>
    </source>
</evidence>
<organism evidence="2 3">
    <name type="scientific">Mesorhizobium escarrei</name>
    <dbReference type="NCBI Taxonomy" id="666018"/>
    <lineage>
        <taxon>Bacteria</taxon>
        <taxon>Pseudomonadati</taxon>
        <taxon>Pseudomonadota</taxon>
        <taxon>Alphaproteobacteria</taxon>
        <taxon>Hyphomicrobiales</taxon>
        <taxon>Phyllobacteriaceae</taxon>
        <taxon>Mesorhizobium</taxon>
    </lineage>
</organism>
<feature type="compositionally biased region" description="Basic and acidic residues" evidence="1">
    <location>
        <begin position="20"/>
        <end position="34"/>
    </location>
</feature>
<dbReference type="Proteomes" id="UP001153050">
    <property type="component" value="Unassembled WGS sequence"/>
</dbReference>
<name>A0ABN8JYL2_9HYPH</name>
<feature type="region of interest" description="Disordered" evidence="1">
    <location>
        <begin position="20"/>
        <end position="41"/>
    </location>
</feature>
<evidence type="ECO:0000313" key="3">
    <source>
        <dbReference type="Proteomes" id="UP001153050"/>
    </source>
</evidence>
<protein>
    <submittedName>
        <fullName evidence="2">Uncharacterized protein</fullName>
    </submittedName>
</protein>
<dbReference type="EMBL" id="CAKXZT010000131">
    <property type="protein sequence ID" value="CAH2403110.1"/>
    <property type="molecule type" value="Genomic_DNA"/>
</dbReference>
<reference evidence="2 3" key="1">
    <citation type="submission" date="2022-03" db="EMBL/GenBank/DDBJ databases">
        <authorList>
            <person name="Brunel B."/>
        </authorList>
    </citation>
    <scope>NUCLEOTIDE SEQUENCE [LARGE SCALE GENOMIC DNA]</scope>
    <source>
        <strain evidence="2">STM5069sample</strain>
    </source>
</reference>
<sequence>MAEEIDTPYLERWRKAEAACRELSRGEPSGDRAKAYRLQNQ</sequence>